<dbReference type="EMBL" id="CAKLBC010001642">
    <property type="protein sequence ID" value="CAH0493013.1"/>
    <property type="molecule type" value="Genomic_DNA"/>
</dbReference>
<feature type="compositionally biased region" description="Basic residues" evidence="1">
    <location>
        <begin position="27"/>
        <end position="36"/>
    </location>
</feature>
<dbReference type="Proteomes" id="UP001157938">
    <property type="component" value="Unassembled WGS sequence"/>
</dbReference>
<feature type="compositionally biased region" description="Polar residues" evidence="1">
    <location>
        <begin position="37"/>
        <end position="71"/>
    </location>
</feature>
<protein>
    <submittedName>
        <fullName evidence="2">Uncharacterized protein</fullName>
    </submittedName>
</protein>
<feature type="region of interest" description="Disordered" evidence="1">
    <location>
        <begin position="27"/>
        <end position="122"/>
    </location>
</feature>
<name>A0ABN8CI48_9STRA</name>
<keyword evidence="3" id="KW-1185">Reference proteome</keyword>
<proteinExistence type="predicted"/>
<evidence type="ECO:0000313" key="2">
    <source>
        <dbReference type="EMBL" id="CAH0493013.1"/>
    </source>
</evidence>
<gene>
    <name evidence="2" type="ORF">PFR001_LOCUS8182</name>
</gene>
<evidence type="ECO:0000256" key="1">
    <source>
        <dbReference type="SAM" id="MobiDB-lite"/>
    </source>
</evidence>
<sequence>MWALRASADVANVRLERKMRNDYAKLKARGKWKSQRTHYASATQHPNVSATPVAASSRQTEAANSLTPTTTGEKRQRQQVGPAHDAQKRPRRMGNPAEGEPRTPMSSTTQDIHATSPDTGFDHGGDASIVDFPHGTEDSSVHQAMLEGAGVPAQVRAKLLQEVKYLRETVQTIYSRLESLEQSQTRVEGKI</sequence>
<evidence type="ECO:0000313" key="3">
    <source>
        <dbReference type="Proteomes" id="UP001157938"/>
    </source>
</evidence>
<organism evidence="2 3">
    <name type="scientific">Peronospora farinosa</name>
    <dbReference type="NCBI Taxonomy" id="134698"/>
    <lineage>
        <taxon>Eukaryota</taxon>
        <taxon>Sar</taxon>
        <taxon>Stramenopiles</taxon>
        <taxon>Oomycota</taxon>
        <taxon>Peronosporomycetes</taxon>
        <taxon>Peronosporales</taxon>
        <taxon>Peronosporaceae</taxon>
        <taxon>Peronospora</taxon>
    </lineage>
</organism>
<comment type="caution">
    <text evidence="2">The sequence shown here is derived from an EMBL/GenBank/DDBJ whole genome shotgun (WGS) entry which is preliminary data.</text>
</comment>
<feature type="compositionally biased region" description="Polar residues" evidence="1">
    <location>
        <begin position="104"/>
        <end position="118"/>
    </location>
</feature>
<reference evidence="2 3" key="1">
    <citation type="submission" date="2021-11" db="EMBL/GenBank/DDBJ databases">
        <authorList>
            <person name="Islam A."/>
            <person name="Islam S."/>
            <person name="Flora M.S."/>
            <person name="Rahman M."/>
            <person name="Ziaur R.M."/>
            <person name="Epstein J.H."/>
            <person name="Hassan M."/>
            <person name="Klassen M."/>
            <person name="Woodard K."/>
            <person name="Webb A."/>
            <person name="Webby R.J."/>
            <person name="El Zowalaty M.E."/>
        </authorList>
    </citation>
    <scope>NUCLEOTIDE SEQUENCE [LARGE SCALE GENOMIC DNA]</scope>
    <source>
        <strain evidence="2">Pf1</strain>
    </source>
</reference>
<accession>A0ABN8CI48</accession>